<dbReference type="InterPro" id="IPR049883">
    <property type="entry name" value="NOTCH1_EGF-like"/>
</dbReference>
<dbReference type="InterPro" id="IPR001881">
    <property type="entry name" value="EGF-like_Ca-bd_dom"/>
</dbReference>
<dbReference type="PROSITE" id="PS50026">
    <property type="entry name" value="EGF_3"/>
    <property type="match status" value="1"/>
</dbReference>
<dbReference type="InterPro" id="IPR018097">
    <property type="entry name" value="EGF_Ca-bd_CS"/>
</dbReference>
<dbReference type="PROSITE" id="PS01187">
    <property type="entry name" value="EGF_CA"/>
    <property type="match status" value="1"/>
</dbReference>
<sequence>KVEKCSLGFQISKSPGGCVDVNECLESNKCDSNQDCLNTVGSYKCVCKKGFKLDNVTGACVDINECLMENACTASQRCDNLMGSYQCIRFTNCGTGYTLNANNGKCEDDDECALGIHNCDTLGPNYYCVNLKGTFRCKKKVNFKADKNLNDVISSNTPILVHPNSITADVFK</sequence>
<evidence type="ECO:0000256" key="7">
    <source>
        <dbReference type="ARBA" id="ARBA00023180"/>
    </source>
</evidence>
<dbReference type="Pfam" id="PF07645">
    <property type="entry name" value="EGF_CA"/>
    <property type="match status" value="3"/>
</dbReference>
<evidence type="ECO:0000256" key="8">
    <source>
        <dbReference type="PROSITE-ProRule" id="PRU00076"/>
    </source>
</evidence>
<accession>A0A1B6FXJ8</accession>
<evidence type="ECO:0000313" key="10">
    <source>
        <dbReference type="EMBL" id="JAS54773.1"/>
    </source>
</evidence>
<keyword evidence="4" id="KW-0732">Signal</keyword>
<dbReference type="SMART" id="SM00181">
    <property type="entry name" value="EGF"/>
    <property type="match status" value="2"/>
</dbReference>
<dbReference type="InterPro" id="IPR000742">
    <property type="entry name" value="EGF"/>
</dbReference>
<feature type="non-terminal residue" evidence="10">
    <location>
        <position position="1"/>
    </location>
</feature>
<evidence type="ECO:0000256" key="1">
    <source>
        <dbReference type="ARBA" id="ARBA00004613"/>
    </source>
</evidence>
<dbReference type="CDD" id="cd00054">
    <property type="entry name" value="EGF_CA"/>
    <property type="match status" value="2"/>
</dbReference>
<dbReference type="Gene3D" id="2.10.25.10">
    <property type="entry name" value="Laminin"/>
    <property type="match status" value="3"/>
</dbReference>
<dbReference type="GO" id="GO:0005509">
    <property type="term" value="F:calcium ion binding"/>
    <property type="evidence" value="ECO:0007669"/>
    <property type="project" value="InterPro"/>
</dbReference>
<dbReference type="SUPFAM" id="SSF57184">
    <property type="entry name" value="Growth factor receptor domain"/>
    <property type="match status" value="1"/>
</dbReference>
<dbReference type="AlphaFoldDB" id="A0A1B6FXJ8"/>
<dbReference type="InterPro" id="IPR000152">
    <property type="entry name" value="EGF-type_Asp/Asn_hydroxyl_site"/>
</dbReference>
<dbReference type="InterPro" id="IPR009030">
    <property type="entry name" value="Growth_fac_rcpt_cys_sf"/>
</dbReference>
<keyword evidence="3 8" id="KW-0245">EGF-like domain</keyword>
<evidence type="ECO:0000256" key="4">
    <source>
        <dbReference type="ARBA" id="ARBA00022729"/>
    </source>
</evidence>
<dbReference type="EMBL" id="GECZ01014996">
    <property type="protein sequence ID" value="JAS54773.1"/>
    <property type="molecule type" value="Transcribed_RNA"/>
</dbReference>
<reference evidence="10" key="1">
    <citation type="submission" date="2015-11" db="EMBL/GenBank/DDBJ databases">
        <title>De novo transcriptome assembly of four potential Pierce s Disease insect vectors from Arizona vineyards.</title>
        <authorList>
            <person name="Tassone E.E."/>
        </authorList>
    </citation>
    <scope>NUCLEOTIDE SEQUENCE</scope>
</reference>
<evidence type="ECO:0000256" key="5">
    <source>
        <dbReference type="ARBA" id="ARBA00022737"/>
    </source>
</evidence>
<protein>
    <recommendedName>
        <fullName evidence="9">EGF-like domain-containing protein</fullName>
    </recommendedName>
</protein>
<keyword evidence="2" id="KW-0964">Secreted</keyword>
<gene>
    <name evidence="10" type="ORF">g.151</name>
</gene>
<organism evidence="10">
    <name type="scientific">Cuerna arida</name>
    <dbReference type="NCBI Taxonomy" id="1464854"/>
    <lineage>
        <taxon>Eukaryota</taxon>
        <taxon>Metazoa</taxon>
        <taxon>Ecdysozoa</taxon>
        <taxon>Arthropoda</taxon>
        <taxon>Hexapoda</taxon>
        <taxon>Insecta</taxon>
        <taxon>Pterygota</taxon>
        <taxon>Neoptera</taxon>
        <taxon>Paraneoptera</taxon>
        <taxon>Hemiptera</taxon>
        <taxon>Auchenorrhyncha</taxon>
        <taxon>Membracoidea</taxon>
        <taxon>Cicadellidae</taxon>
        <taxon>Cicadellinae</taxon>
        <taxon>Proconiini</taxon>
        <taxon>Cuerna</taxon>
    </lineage>
</organism>
<name>A0A1B6FXJ8_9HEMI</name>
<comment type="caution">
    <text evidence="8">Lacks conserved residue(s) required for the propagation of feature annotation.</text>
</comment>
<keyword evidence="7" id="KW-0325">Glycoprotein</keyword>
<dbReference type="GO" id="GO:0005576">
    <property type="term" value="C:extracellular region"/>
    <property type="evidence" value="ECO:0007669"/>
    <property type="project" value="UniProtKB-SubCell"/>
</dbReference>
<keyword evidence="6" id="KW-1015">Disulfide bond</keyword>
<evidence type="ECO:0000256" key="2">
    <source>
        <dbReference type="ARBA" id="ARBA00022525"/>
    </source>
</evidence>
<dbReference type="InterPro" id="IPR050751">
    <property type="entry name" value="ECM_structural_protein"/>
</dbReference>
<comment type="subcellular location">
    <subcellularLocation>
        <location evidence="1">Secreted</location>
    </subcellularLocation>
</comment>
<proteinExistence type="predicted"/>
<dbReference type="FunFam" id="2.10.25.10:FF:000014">
    <property type="entry name" value="Latent-transforming growth factor beta-binding protein 3"/>
    <property type="match status" value="1"/>
</dbReference>
<dbReference type="PROSITE" id="PS00010">
    <property type="entry name" value="ASX_HYDROXYL"/>
    <property type="match status" value="1"/>
</dbReference>
<dbReference type="SMART" id="SM00179">
    <property type="entry name" value="EGF_CA"/>
    <property type="match status" value="3"/>
</dbReference>
<feature type="non-terminal residue" evidence="10">
    <location>
        <position position="172"/>
    </location>
</feature>
<feature type="domain" description="EGF-like" evidence="9">
    <location>
        <begin position="20"/>
        <end position="57"/>
    </location>
</feature>
<evidence type="ECO:0000256" key="6">
    <source>
        <dbReference type="ARBA" id="ARBA00023157"/>
    </source>
</evidence>
<dbReference type="PANTHER" id="PTHR24034">
    <property type="entry name" value="EGF-LIKE DOMAIN-CONTAINING PROTEIN"/>
    <property type="match status" value="1"/>
</dbReference>
<evidence type="ECO:0000256" key="3">
    <source>
        <dbReference type="ARBA" id="ARBA00022536"/>
    </source>
</evidence>
<evidence type="ECO:0000259" key="9">
    <source>
        <dbReference type="PROSITE" id="PS50026"/>
    </source>
</evidence>
<keyword evidence="5" id="KW-0677">Repeat</keyword>
<dbReference type="PANTHER" id="PTHR24034:SF209">
    <property type="entry name" value="EGF-LIKE DOMAIN-CONTAINING PROTEIN"/>
    <property type="match status" value="1"/>
</dbReference>